<evidence type="ECO:0000313" key="2">
    <source>
        <dbReference type="Proteomes" id="UP001152533"/>
    </source>
</evidence>
<keyword evidence="2" id="KW-1185">Reference proteome</keyword>
<reference evidence="1" key="1">
    <citation type="submission" date="2022-08" db="EMBL/GenBank/DDBJ databases">
        <authorList>
            <person name="Giroux E."/>
            <person name="Giroux E."/>
        </authorList>
    </citation>
    <scope>NUCLEOTIDE SEQUENCE</scope>
    <source>
        <strain evidence="1">H1091258</strain>
    </source>
</reference>
<dbReference type="AlphaFoldDB" id="A0A9W4RTN1"/>
<protein>
    <submittedName>
        <fullName evidence="1">Uncharacterized protein</fullName>
    </submittedName>
</protein>
<comment type="caution">
    <text evidence="1">The sequence shown here is derived from an EMBL/GenBank/DDBJ whole genome shotgun (WGS) entry which is preliminary data.</text>
</comment>
<gene>
    <name evidence="1" type="ORF">CGXH109_LOCUS63452</name>
</gene>
<organism evidence="1 2">
    <name type="scientific">Colletotrichum noveboracense</name>
    <dbReference type="NCBI Taxonomy" id="2664923"/>
    <lineage>
        <taxon>Eukaryota</taxon>
        <taxon>Fungi</taxon>
        <taxon>Dikarya</taxon>
        <taxon>Ascomycota</taxon>
        <taxon>Pezizomycotina</taxon>
        <taxon>Sordariomycetes</taxon>
        <taxon>Hypocreomycetidae</taxon>
        <taxon>Glomerellales</taxon>
        <taxon>Glomerellaceae</taxon>
        <taxon>Colletotrichum</taxon>
        <taxon>Colletotrichum gloeosporioides species complex</taxon>
    </lineage>
</organism>
<accession>A0A9W4RTN1</accession>
<dbReference type="EMBL" id="CAMGZC010000411">
    <property type="protein sequence ID" value="CAI0647225.1"/>
    <property type="molecule type" value="Genomic_DNA"/>
</dbReference>
<name>A0A9W4RTN1_9PEZI</name>
<sequence>MPMPADGCQQKCYKSYPGYRCGRTLKKIAPPPPASKKAHFNDRTCGWWLVAEVFKRLLK</sequence>
<dbReference type="Proteomes" id="UP001152533">
    <property type="component" value="Unassembled WGS sequence"/>
</dbReference>
<proteinExistence type="predicted"/>
<evidence type="ECO:0000313" key="1">
    <source>
        <dbReference type="EMBL" id="CAI0647225.1"/>
    </source>
</evidence>